<accession>A0A931GVV7</accession>
<name>A0A931GVV7_9BACT</name>
<organism evidence="2 3">
    <name type="scientific">Panacibacter microcysteis</name>
    <dbReference type="NCBI Taxonomy" id="2793269"/>
    <lineage>
        <taxon>Bacteria</taxon>
        <taxon>Pseudomonadati</taxon>
        <taxon>Bacteroidota</taxon>
        <taxon>Chitinophagia</taxon>
        <taxon>Chitinophagales</taxon>
        <taxon>Chitinophagaceae</taxon>
        <taxon>Panacibacter</taxon>
    </lineage>
</organism>
<comment type="caution">
    <text evidence="2">The sequence shown here is derived from an EMBL/GenBank/DDBJ whole genome shotgun (WGS) entry which is preliminary data.</text>
</comment>
<evidence type="ECO:0000313" key="2">
    <source>
        <dbReference type="EMBL" id="MBG9375523.1"/>
    </source>
</evidence>
<proteinExistence type="predicted"/>
<dbReference type="RefSeq" id="WP_196989570.1">
    <property type="nucleotide sequence ID" value="NZ_JADWYR010000001.1"/>
</dbReference>
<keyword evidence="1" id="KW-0732">Signal</keyword>
<sequence length="764" mass="83671">MKTPKLILLFTIAVCCCVTSNAQNADTVKFDYSKLNAGLNALTATFSGSSFILIVERIPTGKTVSLQSSDAPGVSIGISLSSAQNTADITQLLSSATADTVKLVFFKDGIKGRELTITKSANAENGLINNKPVIKEAAVGISFIHDAILSSKKYNPQASFTLLNEIAKAHTGKTFEELKSEPFWNNIKGSALAVSGGGAGKQNISSGILSSIGGLDVTNIADGIAKFLVKRTKQELTTAFFERFQQLLDSPEYKDLQIVFPQTTKTFAAIGTEIYNYQGYLTMMREAFEKDLRTLQANIPLWFDVGYWPNKLDTALKAKLGFILGSAGFIYQSLSNNVHPGNMIEDFDLNASAINSDMQAALQTMQLISYSLKGSNNDHYWSSLDSFKMVLADSTAFNVFMGLMYERAKTQNIQFGTTALIAILEGFKNKSNDFFVRIQAVLQQARLVEIKLAACKALTEDNAVKYETWFDYFASVVKLLKEGKEVLIKTPIKNVLTIDDANVNRFFSVTENSFELGLDISRRNFSSAIINVREIYDTLFYRAVNDTIPATDKHKFQDLLDKMLKYGAVAASVAEAKNSDEVAAAIEAAALPAGSSRIKRESHFNVALNAFVGINAGHEYITQDGSEIGKRSFFNTVGVSAPIGVALSWGQLGKGFNEGKGGSSFTLFASLIDLGAVTSFRFTNDSIAKLPTIQLKDILAPGLFVSYGLRRSPINFSGGYQFGPLLRKVGEETNETLSNAYTRWVIAAHVDIPFFNFVNRQYRR</sequence>
<evidence type="ECO:0000313" key="3">
    <source>
        <dbReference type="Proteomes" id="UP000628448"/>
    </source>
</evidence>
<gene>
    <name evidence="2" type="ORF">I5907_04715</name>
</gene>
<feature type="chain" id="PRO_5037642534" evidence="1">
    <location>
        <begin position="26"/>
        <end position="764"/>
    </location>
</feature>
<evidence type="ECO:0000256" key="1">
    <source>
        <dbReference type="SAM" id="SignalP"/>
    </source>
</evidence>
<feature type="signal peptide" evidence="1">
    <location>
        <begin position="1"/>
        <end position="25"/>
    </location>
</feature>
<keyword evidence="3" id="KW-1185">Reference proteome</keyword>
<dbReference type="EMBL" id="JADWYR010000001">
    <property type="protein sequence ID" value="MBG9375523.1"/>
    <property type="molecule type" value="Genomic_DNA"/>
</dbReference>
<protein>
    <submittedName>
        <fullName evidence="2">Uncharacterized protein</fullName>
    </submittedName>
</protein>
<reference evidence="2" key="1">
    <citation type="submission" date="2020-11" db="EMBL/GenBank/DDBJ databases">
        <title>Bacterial whole genome sequence for Panacibacter sp. DH6.</title>
        <authorList>
            <person name="Le V."/>
            <person name="Ko S."/>
            <person name="Ahn C.-Y."/>
            <person name="Oh H.-M."/>
        </authorList>
    </citation>
    <scope>NUCLEOTIDE SEQUENCE</scope>
    <source>
        <strain evidence="2">DH6</strain>
    </source>
</reference>
<dbReference type="Proteomes" id="UP000628448">
    <property type="component" value="Unassembled WGS sequence"/>
</dbReference>
<dbReference type="AlphaFoldDB" id="A0A931GVV7"/>